<dbReference type="PANTHER" id="PTHR16027">
    <property type="entry name" value="DILUTE DOMAIN-CONTAINING PROTEIN YPR089W"/>
    <property type="match status" value="1"/>
</dbReference>
<reference evidence="4" key="2">
    <citation type="submission" date="2025-08" db="UniProtKB">
        <authorList>
            <consortium name="RefSeq"/>
        </authorList>
    </citation>
    <scope>IDENTIFICATION</scope>
    <source>
        <tissue evidence="4">Leaf</tissue>
    </source>
</reference>
<evidence type="ECO:0000259" key="2">
    <source>
        <dbReference type="PROSITE" id="PS51126"/>
    </source>
</evidence>
<gene>
    <name evidence="4" type="primary">LOC130509142</name>
</gene>
<dbReference type="OrthoDB" id="1061421at2759"/>
<dbReference type="SMART" id="SM01132">
    <property type="entry name" value="DIL"/>
    <property type="match status" value="1"/>
</dbReference>
<dbReference type="PANTHER" id="PTHR16027:SF6">
    <property type="entry name" value="DILUTE DOMAIN-CONTAINING PROTEIN"/>
    <property type="match status" value="1"/>
</dbReference>
<name>A0A9W3DAL2_RAPSA</name>
<feature type="compositionally biased region" description="Polar residues" evidence="1">
    <location>
        <begin position="214"/>
        <end position="257"/>
    </location>
</feature>
<dbReference type="GeneID" id="130509142"/>
<reference evidence="3" key="1">
    <citation type="journal article" date="2019" name="Database">
        <title>The radish genome database (RadishGD): an integrated information resource for radish genomics.</title>
        <authorList>
            <person name="Yu H.J."/>
            <person name="Baek S."/>
            <person name="Lee Y.J."/>
            <person name="Cho A."/>
            <person name="Mun J.H."/>
        </authorList>
    </citation>
    <scope>NUCLEOTIDE SEQUENCE [LARGE SCALE GENOMIC DNA]</scope>
    <source>
        <strain evidence="3">cv. WK10039</strain>
    </source>
</reference>
<dbReference type="Proteomes" id="UP000504610">
    <property type="component" value="Chromosome 3"/>
</dbReference>
<organism evidence="3 4">
    <name type="scientific">Raphanus sativus</name>
    <name type="common">Radish</name>
    <name type="synonym">Raphanus raphanistrum var. sativus</name>
    <dbReference type="NCBI Taxonomy" id="3726"/>
    <lineage>
        <taxon>Eukaryota</taxon>
        <taxon>Viridiplantae</taxon>
        <taxon>Streptophyta</taxon>
        <taxon>Embryophyta</taxon>
        <taxon>Tracheophyta</taxon>
        <taxon>Spermatophyta</taxon>
        <taxon>Magnoliopsida</taxon>
        <taxon>eudicotyledons</taxon>
        <taxon>Gunneridae</taxon>
        <taxon>Pentapetalae</taxon>
        <taxon>rosids</taxon>
        <taxon>malvids</taxon>
        <taxon>Brassicales</taxon>
        <taxon>Brassicaceae</taxon>
        <taxon>Brassiceae</taxon>
        <taxon>Raphanus</taxon>
    </lineage>
</organism>
<dbReference type="KEGG" id="rsz:130509142"/>
<proteinExistence type="predicted"/>
<protein>
    <submittedName>
        <fullName evidence="4">Myosin-10-like</fullName>
    </submittedName>
</protein>
<evidence type="ECO:0000313" key="3">
    <source>
        <dbReference type="Proteomes" id="UP000504610"/>
    </source>
</evidence>
<dbReference type="AlphaFoldDB" id="A0A9W3DAL2"/>
<sequence>MENGHHESLAPLPSRRFGTISFRRSRIERQPHEYVDVLIKFVSQKVGFSHGKPVAAFTIYKCLIHWKVFEAEKTSIFDRMVPVFGSAIENPEDNDHLTYWLTNTSTLLFLLQRSLKTHSTSSASPKLPPQPTSFFGRMTQGFRSTSSASLSGDVVQQVDAKVPALLFKQQLTAYVETIYGIVQENVKRELEPVLSSCIQGLKDSSREQPEENISAESSEQNSPAKPSEQNSPAKLSEQNSPEKPSEQNSPAKPSEQNSQEKLSSPEKPSEEDPHAKISEETPPAKPSSAENSQTETWQGIIDLLNRLLGTLQKNYVPLFLAQKIFSQTFQGINVQVFNSLTQQECCTFNMGKKVNALLNELEAWCSLATEDFVGSSWDELKHTRQAVVILVTEQKSTITYDDLTTNLCPVLSTQQLYRICTLCKIDDDKDKKNVSPDVISNLKLLITDEDEDSRSFLLDNDSSIPFAADEISNCMQEKEFTNVKAAMELADNPNFQFLKD</sequence>
<keyword evidence="3" id="KW-1185">Reference proteome</keyword>
<dbReference type="RefSeq" id="XP_056860789.1">
    <property type="nucleotide sequence ID" value="XM_057004809.1"/>
</dbReference>
<feature type="compositionally biased region" description="Basic and acidic residues" evidence="1">
    <location>
        <begin position="263"/>
        <end position="279"/>
    </location>
</feature>
<dbReference type="InterPro" id="IPR002710">
    <property type="entry name" value="Dilute_dom"/>
</dbReference>
<evidence type="ECO:0000256" key="1">
    <source>
        <dbReference type="SAM" id="MobiDB-lite"/>
    </source>
</evidence>
<dbReference type="PROSITE" id="PS51126">
    <property type="entry name" value="DILUTE"/>
    <property type="match status" value="1"/>
</dbReference>
<feature type="region of interest" description="Disordered" evidence="1">
    <location>
        <begin position="201"/>
        <end position="293"/>
    </location>
</feature>
<accession>A0A9W3DAL2</accession>
<dbReference type="InterPro" id="IPR052072">
    <property type="entry name" value="Vascular_dev_regulator"/>
</dbReference>
<evidence type="ECO:0000313" key="4">
    <source>
        <dbReference type="RefSeq" id="XP_056860789.1"/>
    </source>
</evidence>
<feature type="domain" description="Dilute" evidence="2">
    <location>
        <begin position="78"/>
        <end position="448"/>
    </location>
</feature>
<dbReference type="Pfam" id="PF01843">
    <property type="entry name" value="DIL"/>
    <property type="match status" value="1"/>
</dbReference>